<dbReference type="RefSeq" id="WP_104419076.1">
    <property type="nucleotide sequence ID" value="NZ_PTJC01000005.1"/>
</dbReference>
<dbReference type="Gene3D" id="2.60.120.260">
    <property type="entry name" value="Galactose-binding domain-like"/>
    <property type="match status" value="3"/>
</dbReference>
<dbReference type="InterPro" id="IPR021655">
    <property type="entry name" value="Put_metal-bd"/>
</dbReference>
<dbReference type="InterPro" id="IPR015919">
    <property type="entry name" value="Cadherin-like_sf"/>
</dbReference>
<dbReference type="Pfam" id="PF11721">
    <property type="entry name" value="Malectin"/>
    <property type="match status" value="1"/>
</dbReference>
<dbReference type="OrthoDB" id="1491481at2"/>
<proteinExistence type="predicted"/>
<dbReference type="SUPFAM" id="SSF49785">
    <property type="entry name" value="Galactose-binding domain-like"/>
    <property type="match status" value="1"/>
</dbReference>
<dbReference type="SMART" id="SM00089">
    <property type="entry name" value="PKD"/>
    <property type="match status" value="4"/>
</dbReference>
<dbReference type="InterPro" id="IPR011042">
    <property type="entry name" value="6-blade_b-propeller_TolB-like"/>
</dbReference>
<dbReference type="Gene3D" id="2.60.120.430">
    <property type="entry name" value="Galactose-binding lectin"/>
    <property type="match status" value="2"/>
</dbReference>
<dbReference type="InterPro" id="IPR013783">
    <property type="entry name" value="Ig-like_fold"/>
</dbReference>
<feature type="region of interest" description="Disordered" evidence="3">
    <location>
        <begin position="2749"/>
        <end position="2781"/>
    </location>
</feature>
<dbReference type="SUPFAM" id="SSF103647">
    <property type="entry name" value="TSP type-3 repeat"/>
    <property type="match status" value="3"/>
</dbReference>
<dbReference type="EMBL" id="PTJC01000005">
    <property type="protein sequence ID" value="PPK88536.1"/>
    <property type="molecule type" value="Genomic_DNA"/>
</dbReference>
<feature type="compositionally biased region" description="Basic and acidic residues" evidence="3">
    <location>
        <begin position="2749"/>
        <end position="2759"/>
    </location>
</feature>
<keyword evidence="1 4" id="KW-0732">Signal</keyword>
<dbReference type="Pfam" id="PF18911">
    <property type="entry name" value="PKD_4"/>
    <property type="match status" value="3"/>
</dbReference>
<evidence type="ECO:0000259" key="5">
    <source>
        <dbReference type="PROSITE" id="PS50093"/>
    </source>
</evidence>
<dbReference type="Proteomes" id="UP000237662">
    <property type="component" value="Unassembled WGS sequence"/>
</dbReference>
<dbReference type="Pfam" id="PF05345">
    <property type="entry name" value="He_PIG"/>
    <property type="match status" value="1"/>
</dbReference>
<dbReference type="Pfam" id="PF13205">
    <property type="entry name" value="Big_5"/>
    <property type="match status" value="1"/>
</dbReference>
<feature type="domain" description="PKD" evidence="5">
    <location>
        <begin position="2601"/>
        <end position="2680"/>
    </location>
</feature>
<feature type="signal peptide" evidence="4">
    <location>
        <begin position="1"/>
        <end position="24"/>
    </location>
</feature>
<feature type="compositionally biased region" description="Acidic residues" evidence="3">
    <location>
        <begin position="2764"/>
        <end position="2781"/>
    </location>
</feature>
<dbReference type="Pfam" id="PF18962">
    <property type="entry name" value="Por_Secre_tail"/>
    <property type="match status" value="1"/>
</dbReference>
<dbReference type="PANTHER" id="PTHR10199">
    <property type="entry name" value="THROMBOSPONDIN"/>
    <property type="match status" value="1"/>
</dbReference>
<evidence type="ECO:0000256" key="1">
    <source>
        <dbReference type="ARBA" id="ARBA00022729"/>
    </source>
</evidence>
<name>A0A2S6IAM7_9BACT</name>
<comment type="caution">
    <text evidence="6">The sequence shown here is derived from an EMBL/GenBank/DDBJ whole genome shotgun (WGS) entry which is preliminary data.</text>
</comment>
<dbReference type="InterPro" id="IPR026444">
    <property type="entry name" value="Secre_tail"/>
</dbReference>
<sequence>MNTLYLTALGFVLPFLFVPQRVTAQSTATLSFDRANINFVEKGTGPAPTALIGLSTADGSQPLITLSDDPHAGDWLIYPALTATGQFTIGIRSGLAVGTYQTNLIATAPGYAAAEVSVSLSVEASAPGQPRVTGVFPPSGSQGVSTNVSISANALALPNAFDGIYGVANERITPSTVYLTKLPGGARVPATVNGTGGGDAINLTPLLPLEANTDYRFTIEGVTDLTGAPFELFHSTFTTGGSGGVTGSNLDQVAFTSAGAVATGGNYTSLTIGPDGKFYALAITGEIDRWEMGPAGELLNRQTLTVLTDTYGLRSAVGFTFSPTATASNLVAFVTHCSGGLNNAPAWDGKLSRLSGPNLEKEDLVVTRLPRSRRDHLTNSIAFRPGEQRVLYFLQGSNSAGGAPDNAWGNRRERLLSAAALRLDLDKLPESEWPLDAKTTMDAAAINQADPQNPRLGSGSGTYTENDQLFPDDGTYNPFYLDAPLTLFATGIRNAYDLVWHSNGQLYIPANGTAAGSNSPASIDGTRRPDGSLYSSAHPSGNYPIVPGVLGNNSQRDWLFRIDPSRSRGYYGHPNPLRGEFVMNRGSQDVSTYPAGVVQDANYRGAAYDFAFNKSPNGVIEYRSNAENGKLQGALLVCRYSGGSDLIALIPDGPNGDIRTEKIGIPGFTGFTDPLDLVEDPETGNLYVSDFGTGTIVLLKPGNQATAQPAITLSPEAITTDARVGDSVRITVYVANVGNAALEGATVTLSGSDASQFSLDAAALSANLPPNNSASVDLLFRPTSSGVKFSTLTVTGVNARPVVVALSGLGRQGSETGQQPSLQQIVNVHRLPIDVGDRDPLTSPIDLAGGTYDQLLGDEVDLSSFQRASDGPVELEVLGVFENESVDPIVAFGWYESNTPSQTIPLFTVSNSVADNGQTIQPKVSGNQTFDPGPVAFGFYSLWPASSGRVVYGHPSLNTFDSAVKRHLRVYPVPGEEHAYLLAFEQATTGFDYQDIVVLVRNVEPANAAVVVARPRDVIFEATVNGDGPRSSTTTLSLRNEGRTSVEVASFRLDGRFADQFTLADPTGLQLPPGETIPLEITYSPVVDFADLGYQEVALSLSFTGPSASTTTVNLHALKKAGFEGDAEPPLQDVLRTLGYGVNVGWTSLANHVEATPQGEEIVAPRFQAAGPGAVTLTPIARYSPAGAVTYGWYTNEASVNRHTVGALAPDLPNAQRLFPKLESGGTTFSPRDSVFGLFIGLPERNRFDYTLDPLNADNFHRTRVYPARDRAGVLLPNTFLICFEEATNGDYQDNVFLLQNAKPAGDEAQVLRFSEPEILVSATPGELSPPYANPVTATGSRTNPALVFSADQPWVVLPQSARAGDVLRFGVNGLGLSPGKYAATVTASAPGYLPARMLLTAEVSADRVYRLNINFQDATFDPPTSFTADYGHAYGYRPGGHVFGWIDPASRQPAENLDNAEGKSRGVRNDSSDEIKRLQSFNVLDNVKLDPPMPRHWELDLPNGRYRVEVGVGDPKLRNSRHTLRAEGETLIDDFIPTPEQMITSATGVVTVVDGKLTLDDVGVGPWGNTKISYLRVEQLSGPTVAPAITTTIDGNRDAAGNYRGQATVRLTASDRSLGSGIISLRYSLNGAAFEAYEEPLVFTQAAGTEVDRYVLKVRAVDGRGNVALADTVFSLAPASGARIRIENRSKLQTTNLSVPSDDLFAFQRTKEPEIINGIPAASNDRITVRIHNDGTAPLLISDITVGDTARFGVSGFDRLAGPLAVPPGSYRDVVGVFKASEPKGVAKVIYYDTLRITSNADNAGAILTEFRGGYMAYTEGANELSNQQIFENLGFGTEMGRDINRNPIVRPSSDRPAADRVNAGFEGDLILSGYFEQADPAQEVRMIHLGAFHGPSGSRMQLRNRFDRIVADMSYNHGTYFYNTLLPRATNTSTEIAGDRARTISEPFLIYIEGYRSTGHGSQNEIMGVRVYKARDSAGRILPNAYIVLQDYVGSGCAQGGGNCDWQDNVAYITNIRPVGKPTAGTLADRQVDPGEVDVYAIGQVFDRGYPGNRLRFTGRLADGRPLPDWMSVDPNTGALRSLPPFTAAGQSYALRITATDYNALTASAAFRLTVTNTRQGCEVNANVDGSPKVIYCQGAGVRLNGFAASGVYQWSGPQGFTSSAPNPIVSVPGTYSLTSATLATGACGLVSTVRVTEDYTGAPPLTIAANRPYLSCTVSTVELTAASSGVDPTFTWFAGQRALGKGARLRVTEPGTYTVRAVYGDGCATERSITVTEDFTPPSAGEGGSITVCAGEGPLSLFERLAALGGNPQPGGSWAFLDRPVGDQFDPATGLRGVYTYTVGGRAGCALVSAEMTVGVREASRFYRDADSDGFGDSQQALEACEAPDGYVSNGSDCNDADADIHPGAAEKCDGRDNNCNGTIDEGAACLATGPARRINAGGPGTYHDGVYFEPDGYYYDGNAYRNDRVNLPEIYRSERTSGDPYYVRYYFPLAPGEYRLRLHFAEIYWDAPGGGNGDVGTRVFDVVAENQRLMDNYDILRDVGPGRAVVKEFNVRNTDGYFYLYFDGRRAQGGADQPKISAFEVISLTDSGPNVGPVATATATPTVGTAPLAVTLDGSLSTDADGSIREYRWSWAGGSLSGPSGVVVFETGTYLLTLTVTDDDGAQSTTTLNVTVGEAVADADGDGIADSADNCPTQYNPDQQLQTLYLDADGDGYGDPAAPLTSCFPLPNYVSNKLDNCPDRYSTDLSDRDNDGLGDSCDEDDDNDGVVDADDCDPLDPLITTPKLYFADQDGDGFGDPGQAILACRQPAGYVTDNSDNCPTTANPDQLDQDGDGVGDVCAYTLPATAYWLEAECARVGTVWNVYYDDAASGSAFVDARGNNNLQEVPADVPANHLRFDIPEARAGSYFLFGRISAANQNSDSYYYRINGGAWTAWYRDILSDGTFHWNRHRNQIELRGGDNTIDIAWREGNARLDKLYLTTEADLPEGVGELAGNCGASANQRPKAVAVASTTTGAAPLLVQLDATNSSDADDNIAAYVWTWPGGGYANGATPSLTLAVGAYPITLTVIDEFGAADSDEVRITAFDATADTDGDGITDLEDSCPTRYNPDQELWVFYADTDGDGWGDAATSVTACTPPPGYTDRAGDRCPDVYDTTQSDYDGDGLGDSCDPDDDNDGVTDALDCDPFAPALGAQTRYFADPDGDGFGDPHQLILACSAPAGYVADNTDNCPQTFNPDQADGDANGVGDACEGTVNVRDSYWLEAECAIPGAYWTAVEDAEASRGSYVFAPERRSINLAPDNTDTDHLRFFIEDAAAGTYQLFGRIRATDNDSDSFWVRVNGGNWTAWSRGVTKGPAFHWNRMPGSLPLVKGLNVIEVAFREGNAQLDKLHLSMTETIPEGTGDAADNCGRALRIAPTAAIAPAEFEGAAPLTVTLDAASSYDTDGTIDRYLWTWETGGFTGPAGQNTFPAGTYTVTLTVVDNDGLADETTVVIRSIDAALDSDNDGIADVDDTCPRIANPDQRLPTFYADLDGDGLGDPDDAIEACEQPADYVTNQEDNCPTIYSLDTSDADNDGIGDACDTYFGASKEVAVEAECATVGAGWKIVADPTAAGGNYTVSGSGNQILEPTVDDATQQLTFHLSVPETGKYYPFFRLDAPDSGSNSFWVRVDGGSWMKFWKTANGEQLLTDGFAWYALTDDTAPVSFHFAAGNHTVTVANREAGTGLDKLQISTVNQLPSGSGLAADCGKGMAIQKAVSQTVSKKYAEPAGSGLVLYPNPVADALTLAMESPHRGPVELRIFDATGKQLRRTTYEKLGAEWTVTVDVAALPAGTYRCALIYGDRWTVQAFVKAR</sequence>
<evidence type="ECO:0000313" key="6">
    <source>
        <dbReference type="EMBL" id="PPK88536.1"/>
    </source>
</evidence>
<evidence type="ECO:0000256" key="4">
    <source>
        <dbReference type="SAM" id="SignalP"/>
    </source>
</evidence>
<evidence type="ECO:0000256" key="2">
    <source>
        <dbReference type="ARBA" id="ARBA00022837"/>
    </source>
</evidence>
<dbReference type="GO" id="GO:0016020">
    <property type="term" value="C:membrane"/>
    <property type="evidence" value="ECO:0007669"/>
    <property type="project" value="InterPro"/>
</dbReference>
<dbReference type="Pfam" id="PF02412">
    <property type="entry name" value="TSP_3"/>
    <property type="match status" value="5"/>
</dbReference>
<dbReference type="InterPro" id="IPR003367">
    <property type="entry name" value="Thrombospondin_3-like_rpt"/>
</dbReference>
<dbReference type="InterPro" id="IPR000601">
    <property type="entry name" value="PKD_dom"/>
</dbReference>
<accession>A0A2S6IAM7</accession>
<dbReference type="GO" id="GO:0005509">
    <property type="term" value="F:calcium ion binding"/>
    <property type="evidence" value="ECO:0007669"/>
    <property type="project" value="InterPro"/>
</dbReference>
<dbReference type="Pfam" id="PF11617">
    <property type="entry name" value="Cu-binding_MopE"/>
    <property type="match status" value="1"/>
</dbReference>
<dbReference type="SUPFAM" id="SSF49299">
    <property type="entry name" value="PKD domain"/>
    <property type="match status" value="3"/>
</dbReference>
<dbReference type="CDD" id="cd00146">
    <property type="entry name" value="PKD"/>
    <property type="match status" value="3"/>
</dbReference>
<keyword evidence="7" id="KW-1185">Reference proteome</keyword>
<dbReference type="InterPro" id="IPR032812">
    <property type="entry name" value="SbsA_Ig"/>
</dbReference>
<dbReference type="SUPFAM" id="SSF49313">
    <property type="entry name" value="Cadherin-like"/>
    <property type="match status" value="1"/>
</dbReference>
<gene>
    <name evidence="6" type="ORF">CLV84_1504</name>
</gene>
<keyword evidence="2" id="KW-0106">Calcium</keyword>
<dbReference type="Gene3D" id="2.120.10.30">
    <property type="entry name" value="TolB, C-terminal domain"/>
    <property type="match status" value="1"/>
</dbReference>
<dbReference type="InterPro" id="IPR028974">
    <property type="entry name" value="TSP_type-3_rpt"/>
</dbReference>
<evidence type="ECO:0000256" key="3">
    <source>
        <dbReference type="SAM" id="MobiDB-lite"/>
    </source>
</evidence>
<dbReference type="CDD" id="cd02795">
    <property type="entry name" value="CBM6-CBM35-CBM36_like"/>
    <property type="match status" value="1"/>
</dbReference>
<dbReference type="GO" id="GO:0007155">
    <property type="term" value="P:cell adhesion"/>
    <property type="evidence" value="ECO:0007669"/>
    <property type="project" value="InterPro"/>
</dbReference>
<dbReference type="InterPro" id="IPR022409">
    <property type="entry name" value="PKD/Chitinase_dom"/>
</dbReference>
<dbReference type="Gene3D" id="4.10.1080.10">
    <property type="entry name" value="TSP type-3 repeat"/>
    <property type="match status" value="4"/>
</dbReference>
<organism evidence="6 7">
    <name type="scientific">Neolewinella xylanilytica</name>
    <dbReference type="NCBI Taxonomy" id="1514080"/>
    <lineage>
        <taxon>Bacteria</taxon>
        <taxon>Pseudomonadati</taxon>
        <taxon>Bacteroidota</taxon>
        <taxon>Saprospiria</taxon>
        <taxon>Saprospirales</taxon>
        <taxon>Lewinellaceae</taxon>
        <taxon>Neolewinella</taxon>
    </lineage>
</organism>
<reference evidence="6 7" key="1">
    <citation type="submission" date="2018-02" db="EMBL/GenBank/DDBJ databases">
        <title>Genomic Encyclopedia of Archaeal and Bacterial Type Strains, Phase II (KMG-II): from individual species to whole genera.</title>
        <authorList>
            <person name="Goeker M."/>
        </authorList>
    </citation>
    <scope>NUCLEOTIDE SEQUENCE [LARGE SCALE GENOMIC DNA]</scope>
    <source>
        <strain evidence="6 7">DSM 29526</strain>
    </source>
</reference>
<dbReference type="InterPro" id="IPR021720">
    <property type="entry name" value="Malectin_dom"/>
</dbReference>
<dbReference type="Gene3D" id="2.60.40.10">
    <property type="entry name" value="Immunoglobulins"/>
    <property type="match status" value="6"/>
</dbReference>
<protein>
    <submittedName>
        <fullName evidence="6">Thrombospondin type 3 repeat-containing protein</fullName>
    </submittedName>
</protein>
<dbReference type="PROSITE" id="PS50093">
    <property type="entry name" value="PKD"/>
    <property type="match status" value="1"/>
</dbReference>
<dbReference type="InterPro" id="IPR008979">
    <property type="entry name" value="Galactose-bd-like_sf"/>
</dbReference>
<dbReference type="InterPro" id="IPR006644">
    <property type="entry name" value="Cadg"/>
</dbReference>
<feature type="chain" id="PRO_5015721378" evidence="4">
    <location>
        <begin position="25"/>
        <end position="3859"/>
    </location>
</feature>
<dbReference type="SMART" id="SM00736">
    <property type="entry name" value="CADG"/>
    <property type="match status" value="1"/>
</dbReference>
<dbReference type="InterPro" id="IPR035986">
    <property type="entry name" value="PKD_dom_sf"/>
</dbReference>
<evidence type="ECO:0000313" key="7">
    <source>
        <dbReference type="Proteomes" id="UP000237662"/>
    </source>
</evidence>